<feature type="domain" description="DUF6968" evidence="1">
    <location>
        <begin position="3"/>
        <end position="92"/>
    </location>
</feature>
<comment type="caution">
    <text evidence="2">The sequence shown here is derived from an EMBL/GenBank/DDBJ whole genome shotgun (WGS) entry which is preliminary data.</text>
</comment>
<dbReference type="AlphaFoldDB" id="A0A7X3K4K6"/>
<proteinExistence type="predicted"/>
<organism evidence="2 3">
    <name type="scientific">Devosia marina</name>
    <dbReference type="NCBI Taxonomy" id="2683198"/>
    <lineage>
        <taxon>Bacteria</taxon>
        <taxon>Pseudomonadati</taxon>
        <taxon>Pseudomonadota</taxon>
        <taxon>Alphaproteobacteria</taxon>
        <taxon>Hyphomicrobiales</taxon>
        <taxon>Devosiaceae</taxon>
        <taxon>Devosia</taxon>
    </lineage>
</organism>
<reference evidence="2 3" key="1">
    <citation type="submission" date="2019-12" db="EMBL/GenBank/DDBJ databases">
        <title>Devosia maris sp. nov., isolated from the deep seawater.</title>
        <authorList>
            <person name="Liu Y."/>
        </authorList>
    </citation>
    <scope>NUCLEOTIDE SEQUENCE [LARGE SCALE GENOMIC DNA]</scope>
    <source>
        <strain evidence="2 3">L53-10-65</strain>
    </source>
</reference>
<name>A0A7X3K4K6_9HYPH</name>
<dbReference type="EMBL" id="WQRF01000008">
    <property type="protein sequence ID" value="MVT00688.1"/>
    <property type="molecule type" value="Genomic_DNA"/>
</dbReference>
<sequence>MLSRILVATTSRGEIGVPVTLHAPIQGDGFWECHFEIGWPEGTKSSRARGFDSVQATYLAMQNIAVHLYASHYHAEGKLRWGEPGTGYGFPMPKVGYEDLIGEDRIAQVPD</sequence>
<gene>
    <name evidence="2" type="ORF">GO014_16815</name>
</gene>
<evidence type="ECO:0000313" key="3">
    <source>
        <dbReference type="Proteomes" id="UP000438106"/>
    </source>
</evidence>
<evidence type="ECO:0000259" key="1">
    <source>
        <dbReference type="Pfam" id="PF22302"/>
    </source>
</evidence>
<protein>
    <recommendedName>
        <fullName evidence="1">DUF6968 domain-containing protein</fullName>
    </recommendedName>
</protein>
<dbReference type="Pfam" id="PF22302">
    <property type="entry name" value="DUF6968"/>
    <property type="match status" value="1"/>
</dbReference>
<dbReference type="InterPro" id="IPR054241">
    <property type="entry name" value="DUF6968"/>
</dbReference>
<keyword evidence="3" id="KW-1185">Reference proteome</keyword>
<dbReference type="RefSeq" id="WP_157291498.1">
    <property type="nucleotide sequence ID" value="NZ_WQRF01000008.1"/>
</dbReference>
<evidence type="ECO:0000313" key="2">
    <source>
        <dbReference type="EMBL" id="MVT00688.1"/>
    </source>
</evidence>
<dbReference type="Proteomes" id="UP000438106">
    <property type="component" value="Unassembled WGS sequence"/>
</dbReference>
<accession>A0A7X3K4K6</accession>